<accession>A0ABT7FER3</accession>
<protein>
    <submittedName>
        <fullName evidence="1">Tetratricopeptide repeat-containing protein</fullName>
    </submittedName>
</protein>
<dbReference type="Proteomes" id="UP001227126">
    <property type="component" value="Unassembled WGS sequence"/>
</dbReference>
<reference evidence="1 2" key="1">
    <citation type="submission" date="2023-05" db="EMBL/GenBank/DDBJ databases">
        <title>Sedimentitalea sp. nov. JM2-8.</title>
        <authorList>
            <person name="Huang J."/>
        </authorList>
    </citation>
    <scope>NUCLEOTIDE SEQUENCE [LARGE SCALE GENOMIC DNA]</scope>
    <source>
        <strain evidence="1 2">JM2-8</strain>
    </source>
</reference>
<keyword evidence="2" id="KW-1185">Reference proteome</keyword>
<dbReference type="RefSeq" id="WP_284485415.1">
    <property type="nucleotide sequence ID" value="NZ_JASNJE010000010.1"/>
</dbReference>
<sequence>MSFTTMNTSAPRIWGFRASDAEMKLARAAGWSRADLVWERLMESALRDWEAGNRTGAVRGFRVAHLLGRLCFPRRDLRRAAGHANLCIATGDARQQRAALAIWRDSGPQIAAMRIAPRARSSLFHLRMEALHRDTYHDNLRLRIGRIAAETEQTLRRLTAPAGAGHRHFARWRGEKPNVHDDTRKVLSACLLLIDRS</sequence>
<proteinExistence type="predicted"/>
<evidence type="ECO:0000313" key="2">
    <source>
        <dbReference type="Proteomes" id="UP001227126"/>
    </source>
</evidence>
<gene>
    <name evidence="1" type="ORF">QO034_10155</name>
</gene>
<dbReference type="EMBL" id="JASNJE010000010">
    <property type="protein sequence ID" value="MDK3073473.1"/>
    <property type="molecule type" value="Genomic_DNA"/>
</dbReference>
<comment type="caution">
    <text evidence="1">The sequence shown here is derived from an EMBL/GenBank/DDBJ whole genome shotgun (WGS) entry which is preliminary data.</text>
</comment>
<evidence type="ECO:0000313" key="1">
    <source>
        <dbReference type="EMBL" id="MDK3073473.1"/>
    </source>
</evidence>
<name>A0ABT7FER3_9RHOB</name>
<organism evidence="1 2">
    <name type="scientific">Sedimentitalea xiamensis</name>
    <dbReference type="NCBI Taxonomy" id="3050037"/>
    <lineage>
        <taxon>Bacteria</taxon>
        <taxon>Pseudomonadati</taxon>
        <taxon>Pseudomonadota</taxon>
        <taxon>Alphaproteobacteria</taxon>
        <taxon>Rhodobacterales</taxon>
        <taxon>Paracoccaceae</taxon>
        <taxon>Sedimentitalea</taxon>
    </lineage>
</organism>